<evidence type="ECO:0000259" key="3">
    <source>
        <dbReference type="Pfam" id="PF01425"/>
    </source>
</evidence>
<feature type="transmembrane region" description="Helical" evidence="1">
    <location>
        <begin position="568"/>
        <end position="588"/>
    </location>
</feature>
<feature type="signal peptide" evidence="2">
    <location>
        <begin position="1"/>
        <end position="29"/>
    </location>
</feature>
<keyword evidence="2" id="KW-0732">Signal</keyword>
<comment type="caution">
    <text evidence="4">The sequence shown here is derived from an EMBL/GenBank/DDBJ whole genome shotgun (WGS) entry which is preliminary data.</text>
</comment>
<gene>
    <name evidence="4" type="ORF">R3Q16_33065</name>
</gene>
<evidence type="ECO:0000313" key="4">
    <source>
        <dbReference type="EMBL" id="MDV6271444.1"/>
    </source>
</evidence>
<evidence type="ECO:0000256" key="1">
    <source>
        <dbReference type="SAM" id="Phobius"/>
    </source>
</evidence>
<evidence type="ECO:0000313" key="5">
    <source>
        <dbReference type="Proteomes" id="UP001185927"/>
    </source>
</evidence>
<dbReference type="InterPro" id="IPR023631">
    <property type="entry name" value="Amidase_dom"/>
</dbReference>
<dbReference type="Proteomes" id="UP001185927">
    <property type="component" value="Unassembled WGS sequence"/>
</dbReference>
<dbReference type="SUPFAM" id="SSF75304">
    <property type="entry name" value="Amidase signature (AS) enzymes"/>
    <property type="match status" value="1"/>
</dbReference>
<feature type="domain" description="Amidase" evidence="3">
    <location>
        <begin position="63"/>
        <end position="525"/>
    </location>
</feature>
<dbReference type="Gene3D" id="3.90.1300.10">
    <property type="entry name" value="Amidase signature (AS) domain"/>
    <property type="match status" value="1"/>
</dbReference>
<name>A0ABU4C4V3_RHOGO</name>
<feature type="chain" id="PRO_5046275096" evidence="2">
    <location>
        <begin position="30"/>
        <end position="594"/>
    </location>
</feature>
<proteinExistence type="predicted"/>
<keyword evidence="1" id="KW-0812">Transmembrane</keyword>
<accession>A0ABU4C4V3</accession>
<protein>
    <submittedName>
        <fullName evidence="4">Amidase family protein</fullName>
    </submittedName>
</protein>
<dbReference type="PANTHER" id="PTHR42678:SF34">
    <property type="entry name" value="OS04G0183300 PROTEIN"/>
    <property type="match status" value="1"/>
</dbReference>
<dbReference type="InterPro" id="IPR036928">
    <property type="entry name" value="AS_sf"/>
</dbReference>
<dbReference type="Pfam" id="PF01425">
    <property type="entry name" value="Amidase"/>
    <property type="match status" value="1"/>
</dbReference>
<evidence type="ECO:0000256" key="2">
    <source>
        <dbReference type="SAM" id="SignalP"/>
    </source>
</evidence>
<dbReference type="PANTHER" id="PTHR42678">
    <property type="entry name" value="AMIDASE"/>
    <property type="match status" value="1"/>
</dbReference>
<dbReference type="RefSeq" id="WP_317545895.1">
    <property type="nucleotide sequence ID" value="NZ_JAWLKB010000046.1"/>
</dbReference>
<reference evidence="4 5" key="1">
    <citation type="submission" date="2023-10" db="EMBL/GenBank/DDBJ databases">
        <title>Development of a sustainable strategy for remediation of hydrocarbon-contaminated territories based on the waste exchange concept.</title>
        <authorList>
            <person name="Krivoruchko A."/>
        </authorList>
    </citation>
    <scope>NUCLEOTIDE SEQUENCE [LARGE SCALE GENOMIC DNA]</scope>
    <source>
        <strain evidence="4 5">IEGM 1203</strain>
    </source>
</reference>
<keyword evidence="1" id="KW-1133">Transmembrane helix</keyword>
<organism evidence="4 5">
    <name type="scientific">Rhodococcus globerulus</name>
    <dbReference type="NCBI Taxonomy" id="33008"/>
    <lineage>
        <taxon>Bacteria</taxon>
        <taxon>Bacillati</taxon>
        <taxon>Actinomycetota</taxon>
        <taxon>Actinomycetes</taxon>
        <taxon>Mycobacteriales</taxon>
        <taxon>Nocardiaceae</taxon>
        <taxon>Rhodococcus</taxon>
    </lineage>
</organism>
<sequence length="594" mass="62019">MRRKAVSRLIAASGIVGVCAFVGVGPAAAAPDTADIGMVDVVDLGVTGALNAMEIGKVTSEQLVQAYLDRITGYDGHAPMDGGLGAIVSLNPNALTEARDRDRQRREGEIVGPLHGVPVLVKDNINTAEMPTSQGNKALSTYQPFEDSGVVERLRKAGAIVIGKTNMAEFAAYWDTQSSVRGRTLNPYNITRNVSGSSGGSGAGVTSSFAAFGIGTESCGSLTDVASFTNLVGLRPTPGLVSRAGIDYNPIGDTAGPLALNVEDAARALDVLVGTDPADPLTADAYTHKPASYLNGLSDTSLQGKRIGYFVHPLGGYDFTVGPGSDSVLATADQAMMDMAARGATIVPIDISRQWLDTYMPKGAEYWGSGGREDYFLRTDAKVPDGLASETEPKDKINYGDLIAADHDLDPVTEKMLQSGDNFPTDSAAYQTAVDGRSLVEKGVEALEAQNGLDFLAYPTMSAPPVTLHDVAKPVSVDAEQFGTSCGWATFTGRPVITVPAGFDNDGLPVGVSLLGQRYGESALLGVAYDYEHSTPHRIAPDLSAVEVNIADKAKTDSPGGGAQMTRAGVVSVTVGALGTVVVASYAIRRRSRP</sequence>
<dbReference type="EMBL" id="JAWLKB010000046">
    <property type="protein sequence ID" value="MDV6271444.1"/>
    <property type="molecule type" value="Genomic_DNA"/>
</dbReference>
<keyword evidence="5" id="KW-1185">Reference proteome</keyword>
<keyword evidence="1" id="KW-0472">Membrane</keyword>